<dbReference type="VEuPathDB" id="FungiDB:ASPVEDRAFT_39128"/>
<name>A0A1L9PE78_ASPVE</name>
<protein>
    <submittedName>
        <fullName evidence="2">Uncharacterized protein</fullName>
    </submittedName>
</protein>
<gene>
    <name evidence="2" type="ORF">ASPVEDRAFT_39128</name>
</gene>
<feature type="signal peptide" evidence="1">
    <location>
        <begin position="1"/>
        <end position="20"/>
    </location>
</feature>
<dbReference type="OrthoDB" id="3440400at2759"/>
<organism evidence="2 3">
    <name type="scientific">Aspergillus versicolor CBS 583.65</name>
    <dbReference type="NCBI Taxonomy" id="1036611"/>
    <lineage>
        <taxon>Eukaryota</taxon>
        <taxon>Fungi</taxon>
        <taxon>Dikarya</taxon>
        <taxon>Ascomycota</taxon>
        <taxon>Pezizomycotina</taxon>
        <taxon>Eurotiomycetes</taxon>
        <taxon>Eurotiomycetidae</taxon>
        <taxon>Eurotiales</taxon>
        <taxon>Aspergillaceae</taxon>
        <taxon>Aspergillus</taxon>
        <taxon>Aspergillus subgen. Nidulantes</taxon>
    </lineage>
</organism>
<keyword evidence="1" id="KW-0732">Signal</keyword>
<dbReference type="Proteomes" id="UP000184073">
    <property type="component" value="Unassembled WGS sequence"/>
</dbReference>
<evidence type="ECO:0000313" key="2">
    <source>
        <dbReference type="EMBL" id="OJI99754.1"/>
    </source>
</evidence>
<feature type="chain" id="PRO_5009887283" evidence="1">
    <location>
        <begin position="21"/>
        <end position="61"/>
    </location>
</feature>
<dbReference type="RefSeq" id="XP_040665517.1">
    <property type="nucleotide sequence ID" value="XM_040811848.1"/>
</dbReference>
<keyword evidence="3" id="KW-1185">Reference proteome</keyword>
<reference evidence="3" key="1">
    <citation type="journal article" date="2017" name="Genome Biol.">
        <title>Comparative genomics reveals high biological diversity and specific adaptations in the industrially and medically important fungal genus Aspergillus.</title>
        <authorList>
            <person name="de Vries R.P."/>
            <person name="Riley R."/>
            <person name="Wiebenga A."/>
            <person name="Aguilar-Osorio G."/>
            <person name="Amillis S."/>
            <person name="Uchima C.A."/>
            <person name="Anderluh G."/>
            <person name="Asadollahi M."/>
            <person name="Askin M."/>
            <person name="Barry K."/>
            <person name="Battaglia E."/>
            <person name="Bayram O."/>
            <person name="Benocci T."/>
            <person name="Braus-Stromeyer S.A."/>
            <person name="Caldana C."/>
            <person name="Canovas D."/>
            <person name="Cerqueira G.C."/>
            <person name="Chen F."/>
            <person name="Chen W."/>
            <person name="Choi C."/>
            <person name="Clum A."/>
            <person name="Dos Santos R.A."/>
            <person name="Damasio A.R."/>
            <person name="Diallinas G."/>
            <person name="Emri T."/>
            <person name="Fekete E."/>
            <person name="Flipphi M."/>
            <person name="Freyberg S."/>
            <person name="Gallo A."/>
            <person name="Gournas C."/>
            <person name="Habgood R."/>
            <person name="Hainaut M."/>
            <person name="Harispe M.L."/>
            <person name="Henrissat B."/>
            <person name="Hilden K.S."/>
            <person name="Hope R."/>
            <person name="Hossain A."/>
            <person name="Karabika E."/>
            <person name="Karaffa L."/>
            <person name="Karanyi Z."/>
            <person name="Krasevec N."/>
            <person name="Kuo A."/>
            <person name="Kusch H."/>
            <person name="LaButti K."/>
            <person name="Lagendijk E.L."/>
            <person name="Lapidus A."/>
            <person name="Levasseur A."/>
            <person name="Lindquist E."/>
            <person name="Lipzen A."/>
            <person name="Logrieco A.F."/>
            <person name="MacCabe A."/>
            <person name="Maekelae M.R."/>
            <person name="Malavazi I."/>
            <person name="Melin P."/>
            <person name="Meyer V."/>
            <person name="Mielnichuk N."/>
            <person name="Miskei M."/>
            <person name="Molnar A.P."/>
            <person name="Mule G."/>
            <person name="Ngan C.Y."/>
            <person name="Orejas M."/>
            <person name="Orosz E."/>
            <person name="Ouedraogo J.P."/>
            <person name="Overkamp K.M."/>
            <person name="Park H.-S."/>
            <person name="Perrone G."/>
            <person name="Piumi F."/>
            <person name="Punt P.J."/>
            <person name="Ram A.F."/>
            <person name="Ramon A."/>
            <person name="Rauscher S."/>
            <person name="Record E."/>
            <person name="Riano-Pachon D.M."/>
            <person name="Robert V."/>
            <person name="Roehrig J."/>
            <person name="Ruller R."/>
            <person name="Salamov A."/>
            <person name="Salih N.S."/>
            <person name="Samson R.A."/>
            <person name="Sandor E."/>
            <person name="Sanguinetti M."/>
            <person name="Schuetze T."/>
            <person name="Sepcic K."/>
            <person name="Shelest E."/>
            <person name="Sherlock G."/>
            <person name="Sophianopoulou V."/>
            <person name="Squina F.M."/>
            <person name="Sun H."/>
            <person name="Susca A."/>
            <person name="Todd R.B."/>
            <person name="Tsang A."/>
            <person name="Unkles S.E."/>
            <person name="van de Wiele N."/>
            <person name="van Rossen-Uffink D."/>
            <person name="Oliveira J.V."/>
            <person name="Vesth T.C."/>
            <person name="Visser J."/>
            <person name="Yu J.-H."/>
            <person name="Zhou M."/>
            <person name="Andersen M.R."/>
            <person name="Archer D.B."/>
            <person name="Baker S.E."/>
            <person name="Benoit I."/>
            <person name="Brakhage A.A."/>
            <person name="Braus G.H."/>
            <person name="Fischer R."/>
            <person name="Frisvad J.C."/>
            <person name="Goldman G.H."/>
            <person name="Houbraken J."/>
            <person name="Oakley B."/>
            <person name="Pocsi I."/>
            <person name="Scazzocchio C."/>
            <person name="Seiboth B."/>
            <person name="vanKuyk P.A."/>
            <person name="Wortman J."/>
            <person name="Dyer P.S."/>
            <person name="Grigoriev I.V."/>
        </authorList>
    </citation>
    <scope>NUCLEOTIDE SEQUENCE [LARGE SCALE GENOMIC DNA]</scope>
    <source>
        <strain evidence="3">CBS 583.65</strain>
    </source>
</reference>
<accession>A0A1L9PE78</accession>
<evidence type="ECO:0000313" key="3">
    <source>
        <dbReference type="Proteomes" id="UP000184073"/>
    </source>
</evidence>
<dbReference type="EMBL" id="KV878127">
    <property type="protein sequence ID" value="OJI99754.1"/>
    <property type="molecule type" value="Genomic_DNA"/>
</dbReference>
<proteinExistence type="predicted"/>
<dbReference type="GeneID" id="63727359"/>
<evidence type="ECO:0000256" key="1">
    <source>
        <dbReference type="SAM" id="SignalP"/>
    </source>
</evidence>
<dbReference type="AlphaFoldDB" id="A0A1L9PE78"/>
<sequence>MHLSTVFAIATAAFASFAVAAPAEPGEQCLLICWAEEHACEAPSYPKNQNGCWTCCTPVSS</sequence>